<organism evidence="1">
    <name type="scientific">Siphoviridae sp. ctQWG7</name>
    <dbReference type="NCBI Taxonomy" id="2825493"/>
    <lineage>
        <taxon>Viruses</taxon>
        <taxon>Duplodnaviria</taxon>
        <taxon>Heunggongvirae</taxon>
        <taxon>Uroviricota</taxon>
        <taxon>Caudoviricetes</taxon>
    </lineage>
</organism>
<accession>A0A8S5PI81</accession>
<name>A0A8S5PI81_9CAUD</name>
<reference evidence="1" key="1">
    <citation type="journal article" date="2021" name="Proc. Natl. Acad. Sci. U.S.A.">
        <title>A Catalog of Tens of Thousands of Viruses from Human Metagenomes Reveals Hidden Associations with Chronic Diseases.</title>
        <authorList>
            <person name="Tisza M.J."/>
            <person name="Buck C.B."/>
        </authorList>
    </citation>
    <scope>NUCLEOTIDE SEQUENCE</scope>
    <source>
        <strain evidence="1">CtQWG7</strain>
    </source>
</reference>
<evidence type="ECO:0000313" key="1">
    <source>
        <dbReference type="EMBL" id="DAE06325.1"/>
    </source>
</evidence>
<dbReference type="EMBL" id="BK015433">
    <property type="protein sequence ID" value="DAE06325.1"/>
    <property type="molecule type" value="Genomic_DNA"/>
</dbReference>
<protein>
    <submittedName>
        <fullName evidence="1">Uncharacterized protein</fullName>
    </submittedName>
</protein>
<proteinExistence type="predicted"/>
<sequence length="33" mass="3743">MVVLFGRESKKVNRQIFRLGGKSKIMSVLGFTD</sequence>